<evidence type="ECO:0000313" key="4">
    <source>
        <dbReference type="Proteomes" id="UP000298656"/>
    </source>
</evidence>
<reference evidence="3 4" key="1">
    <citation type="submission" date="2019-05" db="EMBL/GenBank/DDBJ databases">
        <title>Burkholderia sp. DHOD12, isolated from subtropical forest soil.</title>
        <authorList>
            <person name="Gao Z.-H."/>
            <person name="Qiu L.-H."/>
        </authorList>
    </citation>
    <scope>NUCLEOTIDE SEQUENCE [LARGE SCALE GENOMIC DNA]</scope>
    <source>
        <strain evidence="3 4">DHOD12</strain>
    </source>
</reference>
<dbReference type="Gene3D" id="1.10.443.10">
    <property type="entry name" value="Intergrase catalytic core"/>
    <property type="match status" value="1"/>
</dbReference>
<evidence type="ECO:0000256" key="1">
    <source>
        <dbReference type="ARBA" id="ARBA00023172"/>
    </source>
</evidence>
<dbReference type="InterPro" id="IPR011010">
    <property type="entry name" value="DNA_brk_join_enz"/>
</dbReference>
<protein>
    <recommendedName>
        <fullName evidence="2">Tyr recombinase domain-containing protein</fullName>
    </recommendedName>
</protein>
<dbReference type="GO" id="GO:0006310">
    <property type="term" value="P:DNA recombination"/>
    <property type="evidence" value="ECO:0007669"/>
    <property type="project" value="UniProtKB-KW"/>
</dbReference>
<dbReference type="GO" id="GO:0015074">
    <property type="term" value="P:DNA integration"/>
    <property type="evidence" value="ECO:0007669"/>
    <property type="project" value="InterPro"/>
</dbReference>
<dbReference type="InterPro" id="IPR002104">
    <property type="entry name" value="Integrase_catalytic"/>
</dbReference>
<dbReference type="AlphaFoldDB" id="A0A4P8J0W9"/>
<feature type="domain" description="Tyr recombinase" evidence="2">
    <location>
        <begin position="1"/>
        <end position="136"/>
    </location>
</feature>
<dbReference type="SUPFAM" id="SSF56349">
    <property type="entry name" value="DNA breaking-rejoining enzymes"/>
    <property type="match status" value="1"/>
</dbReference>
<dbReference type="PROSITE" id="PS51898">
    <property type="entry name" value="TYR_RECOMBINASE"/>
    <property type="match status" value="1"/>
</dbReference>
<keyword evidence="4" id="KW-1185">Reference proteome</keyword>
<dbReference type="EMBL" id="CP040078">
    <property type="protein sequence ID" value="QCP54426.1"/>
    <property type="molecule type" value="Genomic_DNA"/>
</dbReference>
<dbReference type="KEGG" id="tvl:FAZ95_36510"/>
<proteinExistence type="predicted"/>
<sequence>MRFLLDLGYATGLRTSEFVGAVLRDIRPGGRGESWLHLIGKGGKPGGVALSPLATEGLQYLVERRLPVSRQRWNATTPILASLGEDDGAGITDAHLWRVTRWFFLKAAAVIEGDHPVLAVKLRRARPHWMRHATQG</sequence>
<evidence type="ECO:0000259" key="2">
    <source>
        <dbReference type="PROSITE" id="PS51898"/>
    </source>
</evidence>
<dbReference type="OrthoDB" id="8610787at2"/>
<name>A0A4P8J0W9_9BURK</name>
<evidence type="ECO:0000313" key="3">
    <source>
        <dbReference type="EMBL" id="QCP54426.1"/>
    </source>
</evidence>
<keyword evidence="1" id="KW-0233">DNA recombination</keyword>
<dbReference type="InterPro" id="IPR013762">
    <property type="entry name" value="Integrase-like_cat_sf"/>
</dbReference>
<dbReference type="GO" id="GO:0003677">
    <property type="term" value="F:DNA binding"/>
    <property type="evidence" value="ECO:0007669"/>
    <property type="project" value="InterPro"/>
</dbReference>
<organism evidence="3 4">
    <name type="scientific">Trinickia violacea</name>
    <dbReference type="NCBI Taxonomy" id="2571746"/>
    <lineage>
        <taxon>Bacteria</taxon>
        <taxon>Pseudomonadati</taxon>
        <taxon>Pseudomonadota</taxon>
        <taxon>Betaproteobacteria</taxon>
        <taxon>Burkholderiales</taxon>
        <taxon>Burkholderiaceae</taxon>
        <taxon>Trinickia</taxon>
    </lineage>
</organism>
<dbReference type="Proteomes" id="UP000298656">
    <property type="component" value="Chromosome 2"/>
</dbReference>
<accession>A0A4P8J0W9</accession>
<gene>
    <name evidence="3" type="ORF">FAZ95_36510</name>
</gene>